<proteinExistence type="inferred from homology"/>
<name>A0A7R9H8K6_TIMCR</name>
<evidence type="ECO:0000256" key="8">
    <source>
        <dbReference type="SAM" id="MobiDB-lite"/>
    </source>
</evidence>
<feature type="coiled-coil region" evidence="7">
    <location>
        <begin position="27"/>
        <end position="100"/>
    </location>
</feature>
<dbReference type="GO" id="GO:0036064">
    <property type="term" value="C:ciliary basal body"/>
    <property type="evidence" value="ECO:0007669"/>
    <property type="project" value="TreeGrafter"/>
</dbReference>
<accession>A0A7R9H8K6</accession>
<dbReference type="InterPro" id="IPR038844">
    <property type="entry name" value="CFAP157"/>
</dbReference>
<evidence type="ECO:0000256" key="5">
    <source>
        <dbReference type="ARBA" id="ARBA00023069"/>
    </source>
</evidence>
<evidence type="ECO:0000256" key="7">
    <source>
        <dbReference type="SAM" id="Coils"/>
    </source>
</evidence>
<feature type="compositionally biased region" description="Basic and acidic residues" evidence="8">
    <location>
        <begin position="525"/>
        <end position="542"/>
    </location>
</feature>
<evidence type="ECO:0000313" key="9">
    <source>
        <dbReference type="EMBL" id="CAD7413140.1"/>
    </source>
</evidence>
<dbReference type="EMBL" id="OC323469">
    <property type="protein sequence ID" value="CAD7413140.1"/>
    <property type="molecule type" value="Genomic_DNA"/>
</dbReference>
<dbReference type="PANTHER" id="PTHR31954:SF1">
    <property type="entry name" value="CILIA- AND FLAGELLA-ASSOCIATED PROTEIN 157"/>
    <property type="match status" value="1"/>
</dbReference>
<evidence type="ECO:0000256" key="2">
    <source>
        <dbReference type="ARBA" id="ARBA00010841"/>
    </source>
</evidence>
<feature type="compositionally biased region" description="Polar residues" evidence="8">
    <location>
        <begin position="555"/>
        <end position="564"/>
    </location>
</feature>
<organism evidence="9">
    <name type="scientific">Timema cristinae</name>
    <name type="common">Walking stick</name>
    <dbReference type="NCBI Taxonomy" id="61476"/>
    <lineage>
        <taxon>Eukaryota</taxon>
        <taxon>Metazoa</taxon>
        <taxon>Ecdysozoa</taxon>
        <taxon>Arthropoda</taxon>
        <taxon>Hexapoda</taxon>
        <taxon>Insecta</taxon>
        <taxon>Pterygota</taxon>
        <taxon>Neoptera</taxon>
        <taxon>Polyneoptera</taxon>
        <taxon>Phasmatodea</taxon>
        <taxon>Timematodea</taxon>
        <taxon>Timematoidea</taxon>
        <taxon>Timematidae</taxon>
        <taxon>Timema</taxon>
    </lineage>
</organism>
<dbReference type="PANTHER" id="PTHR31954">
    <property type="entry name" value="CILIA- AND FLAGELLA-ASSOCIATED PROTEIN 157"/>
    <property type="match status" value="1"/>
</dbReference>
<dbReference type="AlphaFoldDB" id="A0A7R9H8K6"/>
<feature type="region of interest" description="Disordered" evidence="8">
    <location>
        <begin position="400"/>
        <end position="420"/>
    </location>
</feature>
<evidence type="ECO:0000256" key="3">
    <source>
        <dbReference type="ARBA" id="ARBA00014087"/>
    </source>
</evidence>
<comment type="subcellular location">
    <subcellularLocation>
        <location evidence="1">Cell projection</location>
        <location evidence="1">Cilium</location>
    </subcellularLocation>
</comment>
<protein>
    <recommendedName>
        <fullName evidence="3">Cilia- and flagella-associated protein 157</fullName>
    </recommendedName>
</protein>
<reference evidence="9" key="1">
    <citation type="submission" date="2020-11" db="EMBL/GenBank/DDBJ databases">
        <authorList>
            <person name="Tran Van P."/>
        </authorList>
    </citation>
    <scope>NUCLEOTIDE SEQUENCE</scope>
</reference>
<keyword evidence="4 7" id="KW-0175">Coiled coil</keyword>
<dbReference type="GO" id="GO:0008017">
    <property type="term" value="F:microtubule binding"/>
    <property type="evidence" value="ECO:0007669"/>
    <property type="project" value="TreeGrafter"/>
</dbReference>
<keyword evidence="5" id="KW-0969">Cilium</keyword>
<evidence type="ECO:0000256" key="6">
    <source>
        <dbReference type="ARBA" id="ARBA00023273"/>
    </source>
</evidence>
<comment type="similarity">
    <text evidence="2">Belongs to the CFAP157 family.</text>
</comment>
<evidence type="ECO:0000256" key="1">
    <source>
        <dbReference type="ARBA" id="ARBA00004138"/>
    </source>
</evidence>
<sequence>MVKKGKGKKGGKKAEAVEKEELTEVDKELFQIQITDLQRKVERLKARCLELELSNEEYQKKYEQLDEDRADIIAYLNRVIQQKADEITELQERLIGLQKSKEATTDMYREQIAGLEHEYKIMHEQLTSEIKLLSGKLNSLEEFRIQRDDLMSKYKLQEQHLEEQEQRHRRTIYETERKFIIGKDKLKKEMEDKLLQLSTDFQAATQVRIAATTHRAIRENIAINNELTRMLKKSEELNSENKVLRSRDNDLRLEVKLHQEEKEITLSKNLVQLKVINKLSQEYEEMVGRIGQLEYEARRCLELEQEVSNLKINLSTGQTKIAILQQQVQAARHLQVENSLEMLALKEYMERLQNMICDTIAAIKQVLDIQAGAPSDEALNITRRETLLSNLLQLLNTADLPLRPRDKPSQTHSDNVPGKYSTGDLGLIPRIGSAELKLMYDDSLYKATLPEGTPLGSVGSNYSLDSIPALTPITSRDILQEDSQKSVKFLDEVDTLSSKFQEDVARRETFVVEGSKAQYKDLLQEYEVKEDSQQESEVKGDSQQESEVTEDTPRGSESTQQDED</sequence>
<keyword evidence="6" id="KW-0966">Cell projection</keyword>
<evidence type="ECO:0000256" key="4">
    <source>
        <dbReference type="ARBA" id="ARBA00023054"/>
    </source>
</evidence>
<feature type="region of interest" description="Disordered" evidence="8">
    <location>
        <begin position="525"/>
        <end position="564"/>
    </location>
</feature>
<gene>
    <name evidence="9" type="ORF">TCEB3V08_LOCUS11661</name>
</gene>